<name>A0A1F5VUH6_9BACT</name>
<dbReference type="Gene3D" id="3.40.50.150">
    <property type="entry name" value="Vaccinia Virus protein VP39"/>
    <property type="match status" value="1"/>
</dbReference>
<organism evidence="2 3">
    <name type="scientific">Candidatus Fischerbacteria bacterium RBG_13_37_8</name>
    <dbReference type="NCBI Taxonomy" id="1817863"/>
    <lineage>
        <taxon>Bacteria</taxon>
        <taxon>Candidatus Fischeribacteriota</taxon>
    </lineage>
</organism>
<protein>
    <recommendedName>
        <fullName evidence="1">Methyltransferase type 11 domain-containing protein</fullName>
    </recommendedName>
</protein>
<gene>
    <name evidence="2" type="ORF">A2Y62_10800</name>
</gene>
<reference evidence="2 3" key="1">
    <citation type="journal article" date="2016" name="Nat. Commun.">
        <title>Thousands of microbial genomes shed light on interconnected biogeochemical processes in an aquifer system.</title>
        <authorList>
            <person name="Anantharaman K."/>
            <person name="Brown C.T."/>
            <person name="Hug L.A."/>
            <person name="Sharon I."/>
            <person name="Castelle C.J."/>
            <person name="Probst A.J."/>
            <person name="Thomas B.C."/>
            <person name="Singh A."/>
            <person name="Wilkins M.J."/>
            <person name="Karaoz U."/>
            <person name="Brodie E.L."/>
            <person name="Williams K.H."/>
            <person name="Hubbard S.S."/>
            <person name="Banfield J.F."/>
        </authorList>
    </citation>
    <scope>NUCLEOTIDE SEQUENCE [LARGE SCALE GENOMIC DNA]</scope>
</reference>
<dbReference type="AlphaFoldDB" id="A0A1F5VUH6"/>
<dbReference type="GO" id="GO:0008757">
    <property type="term" value="F:S-adenosylmethionine-dependent methyltransferase activity"/>
    <property type="evidence" value="ECO:0007669"/>
    <property type="project" value="InterPro"/>
</dbReference>
<comment type="caution">
    <text evidence="2">The sequence shown here is derived from an EMBL/GenBank/DDBJ whole genome shotgun (WGS) entry which is preliminary data.</text>
</comment>
<dbReference type="InterPro" id="IPR029063">
    <property type="entry name" value="SAM-dependent_MTases_sf"/>
</dbReference>
<dbReference type="EMBL" id="MFGW01000074">
    <property type="protein sequence ID" value="OGF67035.1"/>
    <property type="molecule type" value="Genomic_DNA"/>
</dbReference>
<accession>A0A1F5VUH6</accession>
<evidence type="ECO:0000313" key="2">
    <source>
        <dbReference type="EMBL" id="OGF67035.1"/>
    </source>
</evidence>
<dbReference type="Proteomes" id="UP000178943">
    <property type="component" value="Unassembled WGS sequence"/>
</dbReference>
<dbReference type="InterPro" id="IPR013216">
    <property type="entry name" value="Methyltransf_11"/>
</dbReference>
<proteinExistence type="predicted"/>
<sequence length="228" mass="26895">MNHKAINYINDFICWIKKNQLIKPKEEVVKVNIGCGLTVAYGWINIDASLNAFFSKWPNFILKKLYKISGSKKIYSLEDYCSILKNYVFIHHKLEYGIPFPDESIDYLYSSHLLEHLFNKNAKMLLHEAYRVLKKQGYFRLCVPDLEYIISLYKKGQKEESLQYFFPDSKSGCLSSHKYLYDYELLHILLKESGFIKIQRCSYKIGDTPDIEILDNKPEETLYIEAKK</sequence>
<dbReference type="SUPFAM" id="SSF53335">
    <property type="entry name" value="S-adenosyl-L-methionine-dependent methyltransferases"/>
    <property type="match status" value="1"/>
</dbReference>
<evidence type="ECO:0000259" key="1">
    <source>
        <dbReference type="Pfam" id="PF08241"/>
    </source>
</evidence>
<feature type="domain" description="Methyltransferase type 11" evidence="1">
    <location>
        <begin position="89"/>
        <end position="139"/>
    </location>
</feature>
<evidence type="ECO:0000313" key="3">
    <source>
        <dbReference type="Proteomes" id="UP000178943"/>
    </source>
</evidence>
<dbReference type="STRING" id="1817863.A2Y62_10800"/>
<dbReference type="Pfam" id="PF08241">
    <property type="entry name" value="Methyltransf_11"/>
    <property type="match status" value="1"/>
</dbReference>